<dbReference type="HOGENOM" id="CLU_027634_3_0_1"/>
<sequence length="373" mass="42748">MRKQIVKEFITIKKVRYLPPEPPEPPPPPPPPKKWCLAVGSCTMDMITIVNNRLVPGQVARTTDGSWRRGGPAANICTVWRRLGLECEFLGVLSRSRAFESLRHSFQSDNIDISNCPMTYHHPPHRSIIVQRNTDFRTVLEFADKRQELTYQQFVGAVDYQNYLWIHFEMRLPEQVRKMIMAVRAYNERCPESKIIISTDVDNLNPENMLAASMADYVFIRKACMHKYAYVNGRETVCAAKEKMVFERKKYEKSLPPKNPYVLPDEPTEDELCQPEESNQPHIMYNNFQDGASCLMKDDTFIKVAAQTPSEMVDVNGHSDTFTASVIYALLVVKMSLRDALEYGARASALKVTAEGFDVLRCMPKDLVKCYYA</sequence>
<dbReference type="SUPFAM" id="SSF53613">
    <property type="entry name" value="Ribokinase-like"/>
    <property type="match status" value="1"/>
</dbReference>
<dbReference type="KEGG" id="dan:6507119"/>
<organism evidence="2 3">
    <name type="scientific">Drosophila ananassae</name>
    <name type="common">Fruit fly</name>
    <dbReference type="NCBI Taxonomy" id="7217"/>
    <lineage>
        <taxon>Eukaryota</taxon>
        <taxon>Metazoa</taxon>
        <taxon>Ecdysozoa</taxon>
        <taxon>Arthropoda</taxon>
        <taxon>Hexapoda</taxon>
        <taxon>Insecta</taxon>
        <taxon>Pterygota</taxon>
        <taxon>Neoptera</taxon>
        <taxon>Endopterygota</taxon>
        <taxon>Diptera</taxon>
        <taxon>Brachycera</taxon>
        <taxon>Muscomorpha</taxon>
        <taxon>Ephydroidea</taxon>
        <taxon>Drosophilidae</taxon>
        <taxon>Drosophila</taxon>
        <taxon>Sophophora</taxon>
    </lineage>
</organism>
<evidence type="ECO:0000259" key="1">
    <source>
        <dbReference type="Pfam" id="PF00294"/>
    </source>
</evidence>
<dbReference type="GO" id="GO:0006000">
    <property type="term" value="P:fructose metabolic process"/>
    <property type="evidence" value="ECO:0007669"/>
    <property type="project" value="InterPro"/>
</dbReference>
<gene>
    <name evidence="2" type="primary">Dana\GF24487</name>
    <name evidence="2" type="synonym">dana_GLEANR_9204</name>
    <name evidence="2" type="ORF">GF24487</name>
</gene>
<dbReference type="OMA" id="HTPQKIV"/>
<protein>
    <recommendedName>
        <fullName evidence="1">Carbohydrate kinase PfkB domain-containing protein</fullName>
    </recommendedName>
</protein>
<proteinExistence type="predicted"/>
<dbReference type="Pfam" id="PF00294">
    <property type="entry name" value="PfkB"/>
    <property type="match status" value="2"/>
</dbReference>
<dbReference type="Gene3D" id="3.40.1190.20">
    <property type="match status" value="1"/>
</dbReference>
<dbReference type="FunCoup" id="B3M4P3">
    <property type="interactions" value="32"/>
</dbReference>
<dbReference type="GeneID" id="6507119"/>
<dbReference type="InterPro" id="IPR034093">
    <property type="entry name" value="KHK"/>
</dbReference>
<dbReference type="InterPro" id="IPR029056">
    <property type="entry name" value="Ribokinase-like"/>
</dbReference>
<dbReference type="OrthoDB" id="204058at2759"/>
<feature type="domain" description="Carbohydrate kinase PfkB" evidence="1">
    <location>
        <begin position="36"/>
        <end position="155"/>
    </location>
</feature>
<dbReference type="PANTHER" id="PTHR42774:SF3">
    <property type="entry name" value="KETOHEXOKINASE"/>
    <property type="match status" value="1"/>
</dbReference>
<dbReference type="PANTHER" id="PTHR42774">
    <property type="entry name" value="PHOSPHOTRANSFERASE SYSTEM TRANSPORT PROTEIN"/>
    <property type="match status" value="1"/>
</dbReference>
<dbReference type="InterPro" id="IPR011611">
    <property type="entry name" value="PfkB_dom"/>
</dbReference>
<dbReference type="CDD" id="cd01939">
    <property type="entry name" value="Ketohexokinase"/>
    <property type="match status" value="1"/>
</dbReference>
<reference evidence="2 3" key="1">
    <citation type="journal article" date="2007" name="Nature">
        <title>Evolution of genes and genomes on the Drosophila phylogeny.</title>
        <authorList>
            <consortium name="Drosophila 12 Genomes Consortium"/>
            <person name="Clark A.G."/>
            <person name="Eisen M.B."/>
            <person name="Smith D.R."/>
            <person name="Bergman C.M."/>
            <person name="Oliver B."/>
            <person name="Markow T.A."/>
            <person name="Kaufman T.C."/>
            <person name="Kellis M."/>
            <person name="Gelbart W."/>
            <person name="Iyer V.N."/>
            <person name="Pollard D.A."/>
            <person name="Sackton T.B."/>
            <person name="Larracuente A.M."/>
            <person name="Singh N.D."/>
            <person name="Abad J.P."/>
            <person name="Abt D.N."/>
            <person name="Adryan B."/>
            <person name="Aguade M."/>
            <person name="Akashi H."/>
            <person name="Anderson W.W."/>
            <person name="Aquadro C.F."/>
            <person name="Ardell D.H."/>
            <person name="Arguello R."/>
            <person name="Artieri C.G."/>
            <person name="Barbash D.A."/>
            <person name="Barker D."/>
            <person name="Barsanti P."/>
            <person name="Batterham P."/>
            <person name="Batzoglou S."/>
            <person name="Begun D."/>
            <person name="Bhutkar A."/>
            <person name="Blanco E."/>
            <person name="Bosak S.A."/>
            <person name="Bradley R.K."/>
            <person name="Brand A.D."/>
            <person name="Brent M.R."/>
            <person name="Brooks A.N."/>
            <person name="Brown R.H."/>
            <person name="Butlin R.K."/>
            <person name="Caggese C."/>
            <person name="Calvi B.R."/>
            <person name="Bernardo de Carvalho A."/>
            <person name="Caspi A."/>
            <person name="Castrezana S."/>
            <person name="Celniker S.E."/>
            <person name="Chang J.L."/>
            <person name="Chapple C."/>
            <person name="Chatterji S."/>
            <person name="Chinwalla A."/>
            <person name="Civetta A."/>
            <person name="Clifton S.W."/>
            <person name="Comeron J.M."/>
            <person name="Costello J.C."/>
            <person name="Coyne J.A."/>
            <person name="Daub J."/>
            <person name="David R.G."/>
            <person name="Delcher A.L."/>
            <person name="Delehaunty K."/>
            <person name="Do C.B."/>
            <person name="Ebling H."/>
            <person name="Edwards K."/>
            <person name="Eickbush T."/>
            <person name="Evans J.D."/>
            <person name="Filipski A."/>
            <person name="Findeiss S."/>
            <person name="Freyhult E."/>
            <person name="Fulton L."/>
            <person name="Fulton R."/>
            <person name="Garcia A.C."/>
            <person name="Gardiner A."/>
            <person name="Garfield D.A."/>
            <person name="Garvin B.E."/>
            <person name="Gibson G."/>
            <person name="Gilbert D."/>
            <person name="Gnerre S."/>
            <person name="Godfrey J."/>
            <person name="Good R."/>
            <person name="Gotea V."/>
            <person name="Gravely B."/>
            <person name="Greenberg A.J."/>
            <person name="Griffiths-Jones S."/>
            <person name="Gross S."/>
            <person name="Guigo R."/>
            <person name="Gustafson E.A."/>
            <person name="Haerty W."/>
            <person name="Hahn M.W."/>
            <person name="Halligan D.L."/>
            <person name="Halpern A.L."/>
            <person name="Halter G.M."/>
            <person name="Han M.V."/>
            <person name="Heger A."/>
            <person name="Hillier L."/>
            <person name="Hinrichs A.S."/>
            <person name="Holmes I."/>
            <person name="Hoskins R.A."/>
            <person name="Hubisz M.J."/>
            <person name="Hultmark D."/>
            <person name="Huntley M.A."/>
            <person name="Jaffe D.B."/>
            <person name="Jagadeeshan S."/>
            <person name="Jeck W.R."/>
            <person name="Johnson J."/>
            <person name="Jones C.D."/>
            <person name="Jordan W.C."/>
            <person name="Karpen G.H."/>
            <person name="Kataoka E."/>
            <person name="Keightley P.D."/>
            <person name="Kheradpour P."/>
            <person name="Kirkness E.F."/>
            <person name="Koerich L.B."/>
            <person name="Kristiansen K."/>
            <person name="Kudrna D."/>
            <person name="Kulathinal R.J."/>
            <person name="Kumar S."/>
            <person name="Kwok R."/>
            <person name="Lander E."/>
            <person name="Langley C.H."/>
            <person name="Lapoint R."/>
            <person name="Lazzaro B.P."/>
            <person name="Lee S.J."/>
            <person name="Levesque L."/>
            <person name="Li R."/>
            <person name="Lin C.F."/>
            <person name="Lin M.F."/>
            <person name="Lindblad-Toh K."/>
            <person name="Llopart A."/>
            <person name="Long M."/>
            <person name="Low L."/>
            <person name="Lozovsky E."/>
            <person name="Lu J."/>
            <person name="Luo M."/>
            <person name="Machado C.A."/>
            <person name="Makalowski W."/>
            <person name="Marzo M."/>
            <person name="Matsuda M."/>
            <person name="Matzkin L."/>
            <person name="McAllister B."/>
            <person name="McBride C.S."/>
            <person name="McKernan B."/>
            <person name="McKernan K."/>
            <person name="Mendez-Lago M."/>
            <person name="Minx P."/>
            <person name="Mollenhauer M.U."/>
            <person name="Montooth K."/>
            <person name="Mount S.M."/>
            <person name="Mu X."/>
            <person name="Myers E."/>
            <person name="Negre B."/>
            <person name="Newfeld S."/>
            <person name="Nielsen R."/>
            <person name="Noor M.A."/>
            <person name="O'Grady P."/>
            <person name="Pachter L."/>
            <person name="Papaceit M."/>
            <person name="Parisi M.J."/>
            <person name="Parisi M."/>
            <person name="Parts L."/>
            <person name="Pedersen J.S."/>
            <person name="Pesole G."/>
            <person name="Phillippy A.M."/>
            <person name="Ponting C.P."/>
            <person name="Pop M."/>
            <person name="Porcelli D."/>
            <person name="Powell J.R."/>
            <person name="Prohaska S."/>
            <person name="Pruitt K."/>
            <person name="Puig M."/>
            <person name="Quesneville H."/>
            <person name="Ram K.R."/>
            <person name="Rand D."/>
            <person name="Rasmussen M.D."/>
            <person name="Reed L.K."/>
            <person name="Reenan R."/>
            <person name="Reily A."/>
            <person name="Remington K.A."/>
            <person name="Rieger T.T."/>
            <person name="Ritchie M.G."/>
            <person name="Robin C."/>
            <person name="Rogers Y.H."/>
            <person name="Rohde C."/>
            <person name="Rozas J."/>
            <person name="Rubenfield M.J."/>
            <person name="Ruiz A."/>
            <person name="Russo S."/>
            <person name="Salzberg S.L."/>
            <person name="Sanchez-Gracia A."/>
            <person name="Saranga D.J."/>
            <person name="Sato H."/>
            <person name="Schaeffer S.W."/>
            <person name="Schatz M.C."/>
            <person name="Schlenke T."/>
            <person name="Schwartz R."/>
            <person name="Segarra C."/>
            <person name="Singh R.S."/>
            <person name="Sirot L."/>
            <person name="Sirota M."/>
            <person name="Sisneros N.B."/>
            <person name="Smith C.D."/>
            <person name="Smith T.F."/>
            <person name="Spieth J."/>
            <person name="Stage D.E."/>
            <person name="Stark A."/>
            <person name="Stephan W."/>
            <person name="Strausberg R.L."/>
            <person name="Strempel S."/>
            <person name="Sturgill D."/>
            <person name="Sutton G."/>
            <person name="Sutton G.G."/>
            <person name="Tao W."/>
            <person name="Teichmann S."/>
            <person name="Tobari Y.N."/>
            <person name="Tomimura Y."/>
            <person name="Tsolas J.M."/>
            <person name="Valente V.L."/>
            <person name="Venter E."/>
            <person name="Venter J.C."/>
            <person name="Vicario S."/>
            <person name="Vieira F.G."/>
            <person name="Vilella A.J."/>
            <person name="Villasante A."/>
            <person name="Walenz B."/>
            <person name="Wang J."/>
            <person name="Wasserman M."/>
            <person name="Watts T."/>
            <person name="Wilson D."/>
            <person name="Wilson R.K."/>
            <person name="Wing R.A."/>
            <person name="Wolfner M.F."/>
            <person name="Wong A."/>
            <person name="Wong G.K."/>
            <person name="Wu C.I."/>
            <person name="Wu G."/>
            <person name="Yamamoto D."/>
            <person name="Yang H.P."/>
            <person name="Yang S.P."/>
            <person name="Yorke J.A."/>
            <person name="Yoshida K."/>
            <person name="Zdobnov E."/>
            <person name="Zhang P."/>
            <person name="Zhang Y."/>
            <person name="Zimin A.V."/>
            <person name="Baldwin J."/>
            <person name="Abdouelleil A."/>
            <person name="Abdulkadir J."/>
            <person name="Abebe A."/>
            <person name="Abera B."/>
            <person name="Abreu J."/>
            <person name="Acer S.C."/>
            <person name="Aftuck L."/>
            <person name="Alexander A."/>
            <person name="An P."/>
            <person name="Anderson E."/>
            <person name="Anderson S."/>
            <person name="Arachi H."/>
            <person name="Azer M."/>
            <person name="Bachantsang P."/>
            <person name="Barry A."/>
            <person name="Bayul T."/>
            <person name="Berlin A."/>
            <person name="Bessette D."/>
            <person name="Bloom T."/>
            <person name="Blye J."/>
            <person name="Boguslavskiy L."/>
            <person name="Bonnet C."/>
            <person name="Boukhgalter B."/>
            <person name="Bourzgui I."/>
            <person name="Brown A."/>
            <person name="Cahill P."/>
            <person name="Channer S."/>
            <person name="Cheshatsang Y."/>
            <person name="Chuda L."/>
            <person name="Citroen M."/>
            <person name="Collymore A."/>
            <person name="Cooke P."/>
            <person name="Costello M."/>
            <person name="D'Aco K."/>
            <person name="Daza R."/>
            <person name="De Haan G."/>
            <person name="DeGray S."/>
            <person name="DeMaso C."/>
            <person name="Dhargay N."/>
            <person name="Dooley K."/>
            <person name="Dooley E."/>
            <person name="Doricent M."/>
            <person name="Dorje P."/>
            <person name="Dorjee K."/>
            <person name="Dupes A."/>
            <person name="Elong R."/>
            <person name="Falk J."/>
            <person name="Farina A."/>
            <person name="Faro S."/>
            <person name="Ferguson D."/>
            <person name="Fisher S."/>
            <person name="Foley C.D."/>
            <person name="Franke A."/>
            <person name="Friedrich D."/>
            <person name="Gadbois L."/>
            <person name="Gearin G."/>
            <person name="Gearin C.R."/>
            <person name="Giannoukos G."/>
            <person name="Goode T."/>
            <person name="Graham J."/>
            <person name="Grandbois E."/>
            <person name="Grewal S."/>
            <person name="Gyaltsen K."/>
            <person name="Hafez N."/>
            <person name="Hagos B."/>
            <person name="Hall J."/>
            <person name="Henson C."/>
            <person name="Hollinger A."/>
            <person name="Honan T."/>
            <person name="Huard M.D."/>
            <person name="Hughes L."/>
            <person name="Hurhula B."/>
            <person name="Husby M.E."/>
            <person name="Kamat A."/>
            <person name="Kanga B."/>
            <person name="Kashin S."/>
            <person name="Khazanovich D."/>
            <person name="Kisner P."/>
            <person name="Lance K."/>
            <person name="Lara M."/>
            <person name="Lee W."/>
            <person name="Lennon N."/>
            <person name="Letendre F."/>
            <person name="LeVine R."/>
            <person name="Lipovsky A."/>
            <person name="Liu X."/>
            <person name="Liu J."/>
            <person name="Liu S."/>
            <person name="Lokyitsang T."/>
            <person name="Lokyitsang Y."/>
            <person name="Lubonja R."/>
            <person name="Lui A."/>
            <person name="MacDonald P."/>
            <person name="Magnisalis V."/>
            <person name="Maru K."/>
            <person name="Matthews C."/>
            <person name="McCusker W."/>
            <person name="McDonough S."/>
            <person name="Mehta T."/>
            <person name="Meldrim J."/>
            <person name="Meneus L."/>
            <person name="Mihai O."/>
            <person name="Mihalev A."/>
            <person name="Mihova T."/>
            <person name="Mittelman R."/>
            <person name="Mlenga V."/>
            <person name="Montmayeur A."/>
            <person name="Mulrain L."/>
            <person name="Navidi A."/>
            <person name="Naylor J."/>
            <person name="Negash T."/>
            <person name="Nguyen T."/>
            <person name="Nguyen N."/>
            <person name="Nicol R."/>
            <person name="Norbu C."/>
            <person name="Norbu N."/>
            <person name="Novod N."/>
            <person name="O'Neill B."/>
            <person name="Osman S."/>
            <person name="Markiewicz E."/>
            <person name="Oyono O.L."/>
            <person name="Patti C."/>
            <person name="Phunkhang P."/>
            <person name="Pierre F."/>
            <person name="Priest M."/>
            <person name="Raghuraman S."/>
            <person name="Rege F."/>
            <person name="Reyes R."/>
            <person name="Rise C."/>
            <person name="Rogov P."/>
            <person name="Ross K."/>
            <person name="Ryan E."/>
            <person name="Settipalli S."/>
            <person name="Shea T."/>
            <person name="Sherpa N."/>
            <person name="Shi L."/>
            <person name="Shih D."/>
            <person name="Sparrow T."/>
            <person name="Spaulding J."/>
            <person name="Stalker J."/>
            <person name="Stange-Thomann N."/>
            <person name="Stavropoulos S."/>
            <person name="Stone C."/>
            <person name="Strader C."/>
            <person name="Tesfaye S."/>
            <person name="Thomson T."/>
            <person name="Thoulutsang Y."/>
            <person name="Thoulutsang D."/>
            <person name="Topham K."/>
            <person name="Topping I."/>
            <person name="Tsamla T."/>
            <person name="Vassiliev H."/>
            <person name="Vo A."/>
            <person name="Wangchuk T."/>
            <person name="Wangdi T."/>
            <person name="Weiand M."/>
            <person name="Wilkinson J."/>
            <person name="Wilson A."/>
            <person name="Yadav S."/>
            <person name="Young G."/>
            <person name="Yu Q."/>
            <person name="Zembek L."/>
            <person name="Zhong D."/>
            <person name="Zimmer A."/>
            <person name="Zwirko Z."/>
            <person name="Jaffe D.B."/>
            <person name="Alvarez P."/>
            <person name="Brockman W."/>
            <person name="Butler J."/>
            <person name="Chin C."/>
            <person name="Gnerre S."/>
            <person name="Grabherr M."/>
            <person name="Kleber M."/>
            <person name="Mauceli E."/>
            <person name="MacCallum I."/>
        </authorList>
    </citation>
    <scope>NUCLEOTIDE SEQUENCE [LARGE SCALE GENOMIC DNA]</scope>
    <source>
        <strain evidence="3">Tucson 14024-0371.13</strain>
    </source>
</reference>
<feature type="domain" description="Carbohydrate kinase PfkB" evidence="1">
    <location>
        <begin position="291"/>
        <end position="356"/>
    </location>
</feature>
<evidence type="ECO:0000313" key="3">
    <source>
        <dbReference type="Proteomes" id="UP000007801"/>
    </source>
</evidence>
<keyword evidence="3" id="KW-1185">Reference proteome</keyword>
<dbReference type="AlphaFoldDB" id="B3M4P3"/>
<dbReference type="eggNOG" id="KOG2947">
    <property type="taxonomic scope" value="Eukaryota"/>
</dbReference>
<name>B3M4P3_DROAN</name>
<dbReference type="Proteomes" id="UP000007801">
    <property type="component" value="Unassembled WGS sequence"/>
</dbReference>
<dbReference type="InParanoid" id="B3M4P3"/>
<dbReference type="PhylomeDB" id="B3M4P3"/>
<dbReference type="EMBL" id="CH902618">
    <property type="protein sequence ID" value="EDV39442.1"/>
    <property type="molecule type" value="Genomic_DNA"/>
</dbReference>
<accession>B3M4P3</accession>
<dbReference type="GO" id="GO:0004454">
    <property type="term" value="F:ketohexokinase activity"/>
    <property type="evidence" value="ECO:0007669"/>
    <property type="project" value="InterPro"/>
</dbReference>
<evidence type="ECO:0000313" key="2">
    <source>
        <dbReference type="EMBL" id="EDV39442.1"/>
    </source>
</evidence>
<dbReference type="InterPro" id="IPR052562">
    <property type="entry name" value="Ketohexokinase-related"/>
</dbReference>